<evidence type="ECO:0000313" key="1">
    <source>
        <dbReference type="EMBL" id="CAG6573901.1"/>
    </source>
</evidence>
<accession>A0A8D8JRQ6</accession>
<proteinExistence type="predicted"/>
<protein>
    <submittedName>
        <fullName evidence="1">(northern house mosquito) hypothetical protein</fullName>
    </submittedName>
</protein>
<reference evidence="1" key="1">
    <citation type="submission" date="2021-05" db="EMBL/GenBank/DDBJ databases">
        <authorList>
            <person name="Alioto T."/>
            <person name="Alioto T."/>
            <person name="Gomez Garrido J."/>
        </authorList>
    </citation>
    <scope>NUCLEOTIDE SEQUENCE</scope>
</reference>
<dbReference type="EMBL" id="HBUE01290988">
    <property type="protein sequence ID" value="CAG6573901.1"/>
    <property type="molecule type" value="Transcribed_RNA"/>
</dbReference>
<dbReference type="AlphaFoldDB" id="A0A8D8JRQ6"/>
<name>A0A8D8JRQ6_CULPI</name>
<organism evidence="1">
    <name type="scientific">Culex pipiens</name>
    <name type="common">House mosquito</name>
    <dbReference type="NCBI Taxonomy" id="7175"/>
    <lineage>
        <taxon>Eukaryota</taxon>
        <taxon>Metazoa</taxon>
        <taxon>Ecdysozoa</taxon>
        <taxon>Arthropoda</taxon>
        <taxon>Hexapoda</taxon>
        <taxon>Insecta</taxon>
        <taxon>Pterygota</taxon>
        <taxon>Neoptera</taxon>
        <taxon>Endopterygota</taxon>
        <taxon>Diptera</taxon>
        <taxon>Nematocera</taxon>
        <taxon>Culicoidea</taxon>
        <taxon>Culicidae</taxon>
        <taxon>Culicinae</taxon>
        <taxon>Culicini</taxon>
        <taxon>Culex</taxon>
        <taxon>Culex</taxon>
    </lineage>
</organism>
<sequence length="131" mass="14605">MFLPTPSGGTIQARAEQVYEQQILVLRGLGYLVQRLHDPLKGIHQIGQLGCGLLPQDREIKKGLNLLSVEEFGVGVFFAQEFPCQRVVGLRESDAFNNGERPAQQLTTKVVEFFDVGNLNHNLWASNKASR</sequence>
<dbReference type="EMBL" id="HBUE01185294">
    <property type="protein sequence ID" value="CAG6522284.1"/>
    <property type="molecule type" value="Transcribed_RNA"/>
</dbReference>